<dbReference type="Gene3D" id="3.90.1150.10">
    <property type="entry name" value="Aspartate Aminotransferase, domain 1"/>
    <property type="match status" value="1"/>
</dbReference>
<evidence type="ECO:0000256" key="4">
    <source>
        <dbReference type="NCBIfam" id="TIGR01814"/>
    </source>
</evidence>
<name>A0ABY5LHX2_9SPHN</name>
<sequence>MTLDEARARDAADPLRGLRERFVLPEGVIYLDGNSLGPLPRATVAAQTDLIERQWGARLIRSWGEGWMDSPSRIGGKLARWIGAGADEVIVADSTSTNLFKLIVAALRHDPTRTVVVSEAGNFPSDLHIAEGAVACVPGATLRAVPREALAEAIDDRTAVVLLTHVHYKTSQRFDMPAWTKRAHEAGALICWDLSHSTGAVPVDLTQANADCAVGCGYKFLNGGPGAPAFLYVAKRHQAGFDNPISGWMGHADPFGFADPYEAGPGMERWRTGTPAMLAMGALEAGLDSIADISIEVLAAKSAALFDVFAGIGDALGLECVSPRDAGQRGSHISFRHADARAIMGRLIDAGVIGDFRDPDILRFGLTPLYIGYADIVRAGEVLAQVLRHD</sequence>
<dbReference type="PANTHER" id="PTHR14084:SF0">
    <property type="entry name" value="KYNURENINASE"/>
    <property type="match status" value="1"/>
</dbReference>
<evidence type="ECO:0000313" key="7">
    <source>
        <dbReference type="Proteomes" id="UP001058533"/>
    </source>
</evidence>
<evidence type="ECO:0000313" key="6">
    <source>
        <dbReference type="EMBL" id="UUL84331.1"/>
    </source>
</evidence>
<dbReference type="InterPro" id="IPR015422">
    <property type="entry name" value="PyrdxlP-dep_Trfase_small"/>
</dbReference>
<dbReference type="InterPro" id="IPR010111">
    <property type="entry name" value="Kynureninase"/>
</dbReference>
<comment type="pathway">
    <text evidence="5">Cofactor biosynthesis; NAD(+) biosynthesis; quinolinate from L-kynurenine: step 2/3.</text>
</comment>
<dbReference type="PIRSF" id="PIRSF038800">
    <property type="entry name" value="KYNU"/>
    <property type="match status" value="1"/>
</dbReference>
<evidence type="ECO:0000256" key="1">
    <source>
        <dbReference type="ARBA" id="ARBA00022642"/>
    </source>
</evidence>
<comment type="cofactor">
    <cofactor evidence="5">
        <name>pyridoxal 5'-phosphate</name>
        <dbReference type="ChEBI" id="CHEBI:597326"/>
    </cofactor>
</comment>
<accession>A0ABY5LHX2</accession>
<dbReference type="Gene3D" id="3.40.640.10">
    <property type="entry name" value="Type I PLP-dependent aspartate aminotransferase-like (Major domain)"/>
    <property type="match status" value="1"/>
</dbReference>
<dbReference type="Pfam" id="PF22580">
    <property type="entry name" value="KYNU_C"/>
    <property type="match status" value="1"/>
</dbReference>
<comment type="catalytic activity">
    <reaction evidence="5">
        <text>3-hydroxy-L-kynurenine + H2O = 3-hydroxyanthranilate + L-alanine + H(+)</text>
        <dbReference type="Rhea" id="RHEA:25143"/>
        <dbReference type="ChEBI" id="CHEBI:15377"/>
        <dbReference type="ChEBI" id="CHEBI:15378"/>
        <dbReference type="ChEBI" id="CHEBI:36559"/>
        <dbReference type="ChEBI" id="CHEBI:57972"/>
        <dbReference type="ChEBI" id="CHEBI:58125"/>
        <dbReference type="EC" id="3.7.1.3"/>
    </reaction>
</comment>
<keyword evidence="2 5" id="KW-0378">Hydrolase</keyword>
<dbReference type="GO" id="GO:0030429">
    <property type="term" value="F:kynureninase activity"/>
    <property type="evidence" value="ECO:0007669"/>
    <property type="project" value="UniProtKB-EC"/>
</dbReference>
<dbReference type="NCBIfam" id="TIGR01814">
    <property type="entry name" value="kynureninase"/>
    <property type="match status" value="1"/>
</dbReference>
<comment type="pathway">
    <text evidence="5">Amino-acid degradation; L-kynurenine degradation; L-alanine and anthranilate from L-kynurenine: step 1/1.</text>
</comment>
<comment type="catalytic activity">
    <reaction evidence="5">
        <text>L-kynurenine + H2O = anthranilate + L-alanine + H(+)</text>
        <dbReference type="Rhea" id="RHEA:16813"/>
        <dbReference type="ChEBI" id="CHEBI:15377"/>
        <dbReference type="ChEBI" id="CHEBI:15378"/>
        <dbReference type="ChEBI" id="CHEBI:16567"/>
        <dbReference type="ChEBI" id="CHEBI:57959"/>
        <dbReference type="ChEBI" id="CHEBI:57972"/>
        <dbReference type="EC" id="3.7.1.3"/>
    </reaction>
</comment>
<organism evidence="6 7">
    <name type="scientific">Sphingomonas qomolangmaensis</name>
    <dbReference type="NCBI Taxonomy" id="2918765"/>
    <lineage>
        <taxon>Bacteria</taxon>
        <taxon>Pseudomonadati</taxon>
        <taxon>Pseudomonadota</taxon>
        <taxon>Alphaproteobacteria</taxon>
        <taxon>Sphingomonadales</taxon>
        <taxon>Sphingomonadaceae</taxon>
        <taxon>Sphingomonas</taxon>
    </lineage>
</organism>
<reference evidence="6" key="1">
    <citation type="submission" date="2022-07" db="EMBL/GenBank/DDBJ databases">
        <title>Sphingomonas sp. nov., a novel bacterium isolated from the north slope of the Mount Everest.</title>
        <authorList>
            <person name="Cui X."/>
            <person name="Liu Y."/>
        </authorList>
    </citation>
    <scope>NUCLEOTIDE SEQUENCE</scope>
    <source>
        <strain evidence="6">S5-59</strain>
    </source>
</reference>
<dbReference type="EMBL" id="CP101740">
    <property type="protein sequence ID" value="UUL84331.1"/>
    <property type="molecule type" value="Genomic_DNA"/>
</dbReference>
<comment type="function">
    <text evidence="5">Catalyzes the cleavage of L-kynurenine (L-Kyn) and L-3-hydroxykynurenine (L-3OHKyn) into anthranilic acid (AA) and 3-hydroxyanthranilic acid (3-OHAA), respectively.</text>
</comment>
<dbReference type="InterPro" id="IPR015424">
    <property type="entry name" value="PyrdxlP-dep_Trfase"/>
</dbReference>
<keyword evidence="1 5" id="KW-0662">Pyridine nucleotide biosynthesis</keyword>
<dbReference type="InterPro" id="IPR015421">
    <property type="entry name" value="PyrdxlP-dep_Trfase_major"/>
</dbReference>
<dbReference type="EC" id="3.7.1.3" evidence="4 5"/>
<keyword evidence="7" id="KW-1185">Reference proteome</keyword>
<evidence type="ECO:0000256" key="2">
    <source>
        <dbReference type="ARBA" id="ARBA00022801"/>
    </source>
</evidence>
<protein>
    <recommendedName>
        <fullName evidence="4 5">Kynureninase</fullName>
        <ecNumber evidence="4 5">3.7.1.3</ecNumber>
    </recommendedName>
</protein>
<comment type="similarity">
    <text evidence="5">Belongs to the kynureninase family.</text>
</comment>
<keyword evidence="3 5" id="KW-0663">Pyridoxal phosphate</keyword>
<comment type="subunit">
    <text evidence="5">Homodimer.</text>
</comment>
<proteinExistence type="inferred from homology"/>
<dbReference type="RefSeq" id="WP_256508162.1">
    <property type="nucleotide sequence ID" value="NZ_CP101740.1"/>
</dbReference>
<evidence type="ECO:0000256" key="5">
    <source>
        <dbReference type="PIRNR" id="PIRNR038800"/>
    </source>
</evidence>
<dbReference type="SUPFAM" id="SSF53383">
    <property type="entry name" value="PLP-dependent transferases"/>
    <property type="match status" value="1"/>
</dbReference>
<evidence type="ECO:0000256" key="3">
    <source>
        <dbReference type="ARBA" id="ARBA00022898"/>
    </source>
</evidence>
<dbReference type="Proteomes" id="UP001058533">
    <property type="component" value="Chromosome"/>
</dbReference>
<gene>
    <name evidence="6" type="primary">kynU</name>
    <name evidence="6" type="ORF">NMP03_00380</name>
</gene>
<dbReference type="PANTHER" id="PTHR14084">
    <property type="entry name" value="KYNURENINASE"/>
    <property type="match status" value="1"/>
</dbReference>